<reference key="2">
    <citation type="submission" date="2011-05" db="EMBL/GenBank/DDBJ databases">
        <title>The Genome Sequence of Magnaporthe oryzae 70-15.</title>
        <authorList>
            <consortium name="The Broad Institute Genome Sequencing Platform"/>
            <person name="Ma L.-J."/>
            <person name="Dead R."/>
            <person name="Young S.K."/>
            <person name="Zeng Q."/>
            <person name="Gargeya S."/>
            <person name="Fitzgerald M."/>
            <person name="Haas B."/>
            <person name="Abouelleil A."/>
            <person name="Alvarado L."/>
            <person name="Arachchi H.M."/>
            <person name="Berlin A."/>
            <person name="Brown A."/>
            <person name="Chapman S.B."/>
            <person name="Chen Z."/>
            <person name="Dunbar C."/>
            <person name="Freedman E."/>
            <person name="Gearin G."/>
            <person name="Gellesch M."/>
            <person name="Goldberg J."/>
            <person name="Griggs A."/>
            <person name="Gujja S."/>
            <person name="Heiman D."/>
            <person name="Howarth C."/>
            <person name="Larson L."/>
            <person name="Lui A."/>
            <person name="MacDonald P.J.P."/>
            <person name="Mehta T."/>
            <person name="Montmayeur A."/>
            <person name="Murphy C."/>
            <person name="Neiman D."/>
            <person name="Pearson M."/>
            <person name="Priest M."/>
            <person name="Roberts A."/>
            <person name="Saif S."/>
            <person name="Shea T."/>
            <person name="Shenoy N."/>
            <person name="Sisk P."/>
            <person name="Stolte C."/>
            <person name="Sykes S."/>
            <person name="Yandava C."/>
            <person name="Wortman J."/>
            <person name="Nusbaum C."/>
            <person name="Birren B."/>
        </authorList>
    </citation>
    <scope>NUCLEOTIDE SEQUENCE</scope>
    <source>
        <strain>70-15</strain>
    </source>
</reference>
<dbReference type="Proteomes" id="UP000009058">
    <property type="component" value="Chromosome 3"/>
</dbReference>
<sequence length="465" mass="51471">MVEPLGLALGVLGVAGLFKSCIDNFDIVVRAKNFGEDFDLLCTQLALQRLRLVLWGESLGLVASPQGDNTPYNIGLDRPDIKVVIEPSLDYLRRLLERASVVTDRFALSNAVDSSPGSMSLFRDRFDAFRRRMHANQKQNSVWKTTRWAVHDAAAFKATVDQIKQLVDGLESITGTMENLLRRQRAALVGEIESVPDTRSLRLIQMASGSSNDRDASTRLISDVASHQLSLVKSSSRSSFSRIVGSGSLYHTTPLYPRAQLQRASDRPMFESCSLHLLPRLPVARITRLAIDNNHPPVPSSPHLLGTSSPWLQTTDSSAVWTQAPLDEEPSTAVRRILLAATHGSERRTVRYSLGALLTAICVFLASPDVDDPLLIEIAELYVRDCDRYEVVAWNYTCKYARESQPPEFDDLDLDNTPGDQQAVAPLPCEPMNTDELSFLFARPSDSETGTMLSHTTKSTFGTVK</sequence>
<dbReference type="Gene3D" id="1.20.120.1020">
    <property type="entry name" value="Prion-inhibition and propagation, HeLo domain"/>
    <property type="match status" value="1"/>
</dbReference>
<dbReference type="AlphaFoldDB" id="G4N4E3"/>
<dbReference type="OrthoDB" id="20872at2759"/>
<dbReference type="HOGENOM" id="CLU_588016_0_0_1"/>
<dbReference type="KEGG" id="mgr:MGG_16868"/>
<dbReference type="PANTHER" id="PTHR37542">
    <property type="entry name" value="HELO DOMAIN-CONTAINING PROTEIN-RELATED"/>
    <property type="match status" value="1"/>
</dbReference>
<dbReference type="EMBL" id="CM001233">
    <property type="protein sequence ID" value="EHA52811.1"/>
    <property type="molecule type" value="Genomic_DNA"/>
</dbReference>
<dbReference type="Pfam" id="PF14479">
    <property type="entry name" value="HeLo"/>
    <property type="match status" value="1"/>
</dbReference>
<dbReference type="InterPro" id="IPR016135">
    <property type="entry name" value="UBQ-conjugating_enzyme/RWD"/>
</dbReference>
<dbReference type="eggNOG" id="ENOG502T6SS">
    <property type="taxonomic scope" value="Eukaryota"/>
</dbReference>
<dbReference type="InterPro" id="IPR029498">
    <property type="entry name" value="HeLo_dom"/>
</dbReference>
<evidence type="ECO:0000259" key="1">
    <source>
        <dbReference type="Pfam" id="PF14479"/>
    </source>
</evidence>
<dbReference type="SMR" id="G4N4E3"/>
<dbReference type="Gene3D" id="3.10.110.10">
    <property type="entry name" value="Ubiquitin Conjugating Enzyme"/>
    <property type="match status" value="1"/>
</dbReference>
<dbReference type="VEuPathDB" id="FungiDB:MGG_16868"/>
<proteinExistence type="predicted"/>
<dbReference type="InterPro" id="IPR038305">
    <property type="entry name" value="HeLo_sf"/>
</dbReference>
<gene>
    <name evidence="2" type="ORF">MGG_16868</name>
</gene>
<evidence type="ECO:0000313" key="3">
    <source>
        <dbReference type="Proteomes" id="UP000009058"/>
    </source>
</evidence>
<dbReference type="GeneID" id="12985118"/>
<evidence type="ECO:0000313" key="2">
    <source>
        <dbReference type="EMBL" id="EHA52811.1"/>
    </source>
</evidence>
<feature type="domain" description="Prion-inhibition and propagation HeLo" evidence="1">
    <location>
        <begin position="6"/>
        <end position="204"/>
    </location>
</feature>
<dbReference type="SUPFAM" id="SSF54495">
    <property type="entry name" value="UBC-like"/>
    <property type="match status" value="1"/>
</dbReference>
<dbReference type="PANTHER" id="PTHR37542:SF3">
    <property type="entry name" value="PRION-INHIBITION AND PROPAGATION HELO DOMAIN-CONTAINING PROTEIN"/>
    <property type="match status" value="1"/>
</dbReference>
<protein>
    <recommendedName>
        <fullName evidence="1">Prion-inhibition and propagation HeLo domain-containing protein</fullName>
    </recommendedName>
</protein>
<keyword evidence="3" id="KW-1185">Reference proteome</keyword>
<organism evidence="2 3">
    <name type="scientific">Pyricularia oryzae (strain 70-15 / ATCC MYA-4617 / FGSC 8958)</name>
    <name type="common">Rice blast fungus</name>
    <name type="synonym">Magnaporthe oryzae</name>
    <dbReference type="NCBI Taxonomy" id="242507"/>
    <lineage>
        <taxon>Eukaryota</taxon>
        <taxon>Fungi</taxon>
        <taxon>Dikarya</taxon>
        <taxon>Ascomycota</taxon>
        <taxon>Pezizomycotina</taxon>
        <taxon>Sordariomycetes</taxon>
        <taxon>Sordariomycetidae</taxon>
        <taxon>Magnaporthales</taxon>
        <taxon>Pyriculariaceae</taxon>
        <taxon>Pyricularia</taxon>
    </lineage>
</organism>
<name>G4N4E3_PYRO7</name>
<dbReference type="InParanoid" id="G4N4E3"/>
<dbReference type="RefSeq" id="XP_003712618.1">
    <property type="nucleotide sequence ID" value="XM_003712570.1"/>
</dbReference>
<accession>G4N4E3</accession>
<reference evidence="2 3" key="1">
    <citation type="journal article" date="2005" name="Nature">
        <title>The genome sequence of the rice blast fungus Magnaporthe grisea.</title>
        <authorList>
            <person name="Dean R.A."/>
            <person name="Talbot N.J."/>
            <person name="Ebbole D.J."/>
            <person name="Farman M.L."/>
            <person name="Mitchell T.K."/>
            <person name="Orbach M.J."/>
            <person name="Thon M."/>
            <person name="Kulkarni R."/>
            <person name="Xu J.R."/>
            <person name="Pan H."/>
            <person name="Read N.D."/>
            <person name="Lee Y.H."/>
            <person name="Carbone I."/>
            <person name="Brown D."/>
            <person name="Oh Y.Y."/>
            <person name="Donofrio N."/>
            <person name="Jeong J.S."/>
            <person name="Soanes D.M."/>
            <person name="Djonovic S."/>
            <person name="Kolomiets E."/>
            <person name="Rehmeyer C."/>
            <person name="Li W."/>
            <person name="Harding M."/>
            <person name="Kim S."/>
            <person name="Lebrun M.H."/>
            <person name="Bohnert H."/>
            <person name="Coughlan S."/>
            <person name="Butler J."/>
            <person name="Calvo S."/>
            <person name="Ma L.J."/>
            <person name="Nicol R."/>
            <person name="Purcell S."/>
            <person name="Nusbaum C."/>
            <person name="Galagan J.E."/>
            <person name="Birren B.W."/>
        </authorList>
    </citation>
    <scope>NUCLEOTIDE SEQUENCE [LARGE SCALE GENOMIC DNA]</scope>
    <source>
        <strain evidence="3">70-15 / ATCC MYA-4617 / FGSC 8958</strain>
    </source>
</reference>